<evidence type="ECO:0000259" key="4">
    <source>
        <dbReference type="Pfam" id="PF10106"/>
    </source>
</evidence>
<protein>
    <submittedName>
        <fullName evidence="6">Type VI secretion system tip protein VgrG</fullName>
    </submittedName>
</protein>
<feature type="region of interest" description="Disordered" evidence="2">
    <location>
        <begin position="581"/>
        <end position="608"/>
    </location>
</feature>
<feature type="domain" description="Putative type VI secretion system Rhs element associated Vgr" evidence="5">
    <location>
        <begin position="557"/>
        <end position="664"/>
    </location>
</feature>
<dbReference type="InterPro" id="IPR006531">
    <property type="entry name" value="Gp5/Vgr_OB"/>
</dbReference>
<dbReference type="AlphaFoldDB" id="A0A4R0EN30"/>
<evidence type="ECO:0000259" key="5">
    <source>
        <dbReference type="Pfam" id="PF13296"/>
    </source>
</evidence>
<dbReference type="Gene3D" id="4.10.220.110">
    <property type="match status" value="1"/>
</dbReference>
<dbReference type="InterPro" id="IPR018769">
    <property type="entry name" value="VgrG2_DUF2345"/>
</dbReference>
<dbReference type="SUPFAM" id="SSF69279">
    <property type="entry name" value="Phage tail proteins"/>
    <property type="match status" value="1"/>
</dbReference>
<dbReference type="Gene3D" id="3.55.50.10">
    <property type="entry name" value="Baseplate protein-like domains"/>
    <property type="match status" value="1"/>
</dbReference>
<name>A0A4R0EN30_9GAMM</name>
<dbReference type="Pfam" id="PF04717">
    <property type="entry name" value="Phage_base_V"/>
    <property type="match status" value="1"/>
</dbReference>
<dbReference type="Pfam" id="PF05954">
    <property type="entry name" value="Phage_GPD"/>
    <property type="match status" value="1"/>
</dbReference>
<evidence type="ECO:0000313" key="7">
    <source>
        <dbReference type="Proteomes" id="UP000291380"/>
    </source>
</evidence>
<dbReference type="EMBL" id="SJOA01000007">
    <property type="protein sequence ID" value="TCB59618.1"/>
    <property type="molecule type" value="Genomic_DNA"/>
</dbReference>
<sequence>MLNTIHAVIEGMGLSLQKRALHLYFSNELLNPQVFIQRIEGQHRINHGFKAELICLSTNAHIPLKQFIGGRVAVDQVTDLGELSRITGIITGASQGQSDGALTLYKITIEDASALWHKRQNSRVFMNKSVRDISEILFREWQSKSALFAASLSLNIQGLTREYDIRPFVMQANETDYEFLTRLWRSEGINWLIDESEHRVAVSSSAIQPQKLRLIDDNHQYSALSRRSIRFHRSHATERLDSITSFIAERSLQSTAIQVQRWQANSLSQDQANSLLSNHQHSELQDNETLSLEQAWTISPAWTSDLTGTDQTTISGSNQLEKLNQQLSQYQDLQAKYFTANSSVRDAQVGYWFELIDHPEIDLHSGSDKEFLILGKAFYNQNNLPKDILRQLDVLLTLSRWQHQGDERQANELYLVRRNVPVVPEYSPLMHRPAAYPQRAKVVGPEGETIFVDAWGRIKVRFMFTRVDDHGHDGGAGSNENDTDSAWVDVLTPWAGEGYGARFHPRIGEIVVIDFFEGDVDRPFVVGRIHEAERHQAMFDIKGQLPDTKKLSGIRSQEVAGAGFNQLRFDDTTGQISTQLHSSHGASQLNLGNLSHPKDKEISDGRGEGFELRTDQYGAVRAGKGLLISTYPQDQASGHHLSTNEAKTQLQSSLNNSEALSKIAKNQLTDSLDILENLKAFLEHIESGGKEKADSFKQALMLLAAPNSIALATNQDIHISADQQINHSAGESINFSTQKSLIGHASQKISLFAAQEGFRAFAAKGKVEFQAQDDAIEAIARKVIKLISTEDKIELSSPKEIVLTAGGSQLKINGEGVFTTTGGKFESKAGQHSFVGGQKVLTPQVSLPMFETPYSNQIDYMWNKPSEGEKEIFIVGKSDGKLIKNIKNELNSEKIISSLRFYTPQQSEFTALGFNSLNTYLSQEISNDNIDELIEEIEGEIFEDDEVYTEEDFD</sequence>
<dbReference type="Gene3D" id="2.40.50.230">
    <property type="entry name" value="Gp5 N-terminal domain"/>
    <property type="match status" value="1"/>
</dbReference>
<feature type="domain" description="Gp5/Type VI secretion system Vgr protein OB-fold" evidence="3">
    <location>
        <begin position="481"/>
        <end position="529"/>
    </location>
</feature>
<reference evidence="6 7" key="1">
    <citation type="submission" date="2019-02" db="EMBL/GenBank/DDBJ databases">
        <title>High diversity of culturable Acinetobacter species in natural soil and water ecosystems.</title>
        <authorList>
            <person name="Radolfova-Krizova L."/>
            <person name="Nemec A."/>
        </authorList>
    </citation>
    <scope>NUCLEOTIDE SEQUENCE [LARGE SCALE GENOMIC DNA]</scope>
    <source>
        <strain evidence="6 7">ANC 4281</strain>
    </source>
</reference>
<organism evidence="6 7">
    <name type="scientific">Acinetobacter terrae</name>
    <dbReference type="NCBI Taxonomy" id="2731247"/>
    <lineage>
        <taxon>Bacteria</taxon>
        <taxon>Pseudomonadati</taxon>
        <taxon>Pseudomonadota</taxon>
        <taxon>Gammaproteobacteria</taxon>
        <taxon>Moraxellales</taxon>
        <taxon>Moraxellaceae</taxon>
        <taxon>Acinetobacter</taxon>
        <taxon>Acinetobacter Taxon 24</taxon>
    </lineage>
</organism>
<feature type="compositionally biased region" description="Basic and acidic residues" evidence="2">
    <location>
        <begin position="596"/>
        <end position="608"/>
    </location>
</feature>
<dbReference type="OrthoDB" id="9762420at2"/>
<gene>
    <name evidence="6" type="ORF">E0H85_07285</name>
</gene>
<comment type="caution">
    <text evidence="6">The sequence shown here is derived from an EMBL/GenBank/DDBJ whole genome shotgun (WGS) entry which is preliminary data.</text>
</comment>
<dbReference type="InterPro" id="IPR017847">
    <property type="entry name" value="T6SS_RhsGE_Vgr_subset"/>
</dbReference>
<accession>A0A4R0EN30</accession>
<dbReference type="NCBIfam" id="TIGR03361">
    <property type="entry name" value="VI_Rhs_Vgr"/>
    <property type="match status" value="1"/>
</dbReference>
<evidence type="ECO:0000259" key="3">
    <source>
        <dbReference type="Pfam" id="PF04717"/>
    </source>
</evidence>
<feature type="compositionally biased region" description="Polar residues" evidence="2">
    <location>
        <begin position="581"/>
        <end position="593"/>
    </location>
</feature>
<dbReference type="Pfam" id="PF13296">
    <property type="entry name" value="T6SS_Vgr"/>
    <property type="match status" value="1"/>
</dbReference>
<dbReference type="Gene3D" id="2.30.110.50">
    <property type="match status" value="1"/>
</dbReference>
<dbReference type="InterPro" id="IPR037026">
    <property type="entry name" value="Vgr_OB-fold_dom_sf"/>
</dbReference>
<proteinExistence type="inferred from homology"/>
<evidence type="ECO:0000313" key="6">
    <source>
        <dbReference type="EMBL" id="TCB59618.1"/>
    </source>
</evidence>
<dbReference type="NCBIfam" id="TIGR01646">
    <property type="entry name" value="vgr_GE"/>
    <property type="match status" value="1"/>
</dbReference>
<dbReference type="Proteomes" id="UP000291380">
    <property type="component" value="Unassembled WGS sequence"/>
</dbReference>
<dbReference type="InterPro" id="IPR006533">
    <property type="entry name" value="T6SS_Vgr_RhsGE"/>
</dbReference>
<dbReference type="InterPro" id="IPR028244">
    <property type="entry name" value="T6SS_Rhs_Vgr_dom"/>
</dbReference>
<dbReference type="RefSeq" id="WP_131271049.1">
    <property type="nucleotide sequence ID" value="NZ_SJOA01000007.1"/>
</dbReference>
<evidence type="ECO:0000256" key="1">
    <source>
        <dbReference type="ARBA" id="ARBA00005558"/>
    </source>
</evidence>
<comment type="similarity">
    <text evidence="1">Belongs to the VgrG protein family.</text>
</comment>
<feature type="domain" description="DUF2345" evidence="4">
    <location>
        <begin position="689"/>
        <end position="838"/>
    </location>
</feature>
<dbReference type="Pfam" id="PF10106">
    <property type="entry name" value="DUF2345"/>
    <property type="match status" value="1"/>
</dbReference>
<evidence type="ECO:0000256" key="2">
    <source>
        <dbReference type="SAM" id="MobiDB-lite"/>
    </source>
</evidence>
<dbReference type="SUPFAM" id="SSF69255">
    <property type="entry name" value="gp5 N-terminal domain-like"/>
    <property type="match status" value="1"/>
</dbReference>